<dbReference type="EMBL" id="GDID01003788">
    <property type="protein sequence ID" value="JAP92818.1"/>
    <property type="molecule type" value="Transcribed_RNA"/>
</dbReference>
<sequence>GSGWNYKYFVNATDQFQLILNLPETKLPDINIFIDTPIESPNWVAFCQLISYDQYSAIVNQVGQCLPIVANASTSLSNELTLQTYTCFNQQSTQTFIPTSMQVPKCIVASTSQIVQSNTQSVIIGEFSKIQNVKIFLDGKIIEADSFNSTAIKFAALSKGQYSYIINYQDNCGTEYNTSSFSLFVLDFMSYSQITNISCTNSICTQQFYLQEINTFITQELLCQSISIQNTRISSFQCIFIDQYLKISYVLQNGSNIQIQLLENQLFSIDTSAFSVINQTAFTKFISLKLGISQIIIQQQFDFSGLYCPSLASYSEIALDLENRVKIDKFQCDSNVTLLQTAFDETAESQILQLFYQSCFKANIKQNFTVYKNDYKFVGVVNTTVKEAEFLQIQVKFYETVSSGMKVFALQVGSSVQIAPNSISVFSSIYTYNFTVKSSGVYNLLLVDIVDRCSLQLKNASISVGQITYKSTQYLQPSTQQCDASNYNDFIANNIQLQFSYSSTTLVNSLSTIINGSCQQLFKTVIQFGNSLCFTTATQFVLQPIGDYLFTQNSACFNIDEPICIMIPDAANSCITLQFQQMTLCNIYQNQLDKLIYSNLTQVTQVDSVKQASNYVLSRFNTNYSKSFTSNETLKVKQATIQPEYNFLFDKNELIDIYLEIGENVSQISAYLQNQATLAITSLTQQNITHYSKYFNQIDNAGTLELKINYSNTCGDSFTISTGLKTVVTKNATIYLNKSIDIESFQFFNLSEGFQLGFLNQTVLIGGVNYSASSDGTTLKMSKVLNQDNCNIIIVVFNANDTIYAKSASCDLSALFGEKFSVVVKINNSASNLDYGSISITVNVFNNSFDISQCRLQIDASSGSIPVDYYKNFQYNVYCPGINQQNIKAQQSTSDKVDFSSSVHVVVCNEGLNCQEADIVNSNVQAVPQISLKSYTQWYNLPVSMKQNYVKYAYLNLLTTSEIKIVTDFLFTAYEQCYNLGLTECFQQFDFPYTFEAYQLAPTYLQKIIANDFVDNFQLLSSPTQQIGQSRFDTLLKFQTLQNISSEKLYLHLKQLQQLTTITGQSQMGLNQKIKFDDIEYLSQDIFNCQNNQQFSLNNNKSINISYSYENQSICAQRKGLQVIIYEQQEKIVIINSINASYQLNLSINSANCPEYAEKQIQAETLICSGVSIKGEELIIELPIAMQTTKNQPYQSYLILALLIIPVLSIVFWCIRRKKK</sequence>
<organism evidence="2">
    <name type="scientific">Trepomonas sp. PC1</name>
    <dbReference type="NCBI Taxonomy" id="1076344"/>
    <lineage>
        <taxon>Eukaryota</taxon>
        <taxon>Metamonada</taxon>
        <taxon>Diplomonadida</taxon>
        <taxon>Hexamitidae</taxon>
        <taxon>Hexamitinae</taxon>
        <taxon>Trepomonas</taxon>
    </lineage>
</organism>
<feature type="transmembrane region" description="Helical" evidence="1">
    <location>
        <begin position="1194"/>
        <end position="1215"/>
    </location>
</feature>
<keyword evidence="1" id="KW-1133">Transmembrane helix</keyword>
<keyword evidence="1" id="KW-0812">Transmembrane</keyword>
<keyword evidence="1" id="KW-0472">Membrane</keyword>
<evidence type="ECO:0008006" key="3">
    <source>
        <dbReference type="Google" id="ProtNLM"/>
    </source>
</evidence>
<evidence type="ECO:0000313" key="2">
    <source>
        <dbReference type="EMBL" id="JAP92818.1"/>
    </source>
</evidence>
<name>A0A146K8Z1_9EUKA</name>
<accession>A0A146K8Z1</accession>
<dbReference type="AlphaFoldDB" id="A0A146K8Z1"/>
<feature type="non-terminal residue" evidence="2">
    <location>
        <position position="1"/>
    </location>
</feature>
<protein>
    <recommendedName>
        <fullName evidence="3">Transmembrane protein</fullName>
    </recommendedName>
</protein>
<gene>
    <name evidence="2" type="ORF">TPC1_15114</name>
</gene>
<reference evidence="2" key="1">
    <citation type="submission" date="2015-07" db="EMBL/GenBank/DDBJ databases">
        <title>Adaptation to a free-living lifestyle via gene acquisitions in the diplomonad Trepomonas sp. PC1.</title>
        <authorList>
            <person name="Xu F."/>
            <person name="Jerlstrom-Hultqvist J."/>
            <person name="Kolisko M."/>
            <person name="Simpson A.G.B."/>
            <person name="Roger A.J."/>
            <person name="Svard S.G."/>
            <person name="Andersson J.O."/>
        </authorList>
    </citation>
    <scope>NUCLEOTIDE SEQUENCE</scope>
    <source>
        <strain evidence="2">PC1</strain>
    </source>
</reference>
<proteinExistence type="predicted"/>
<evidence type="ECO:0000256" key="1">
    <source>
        <dbReference type="SAM" id="Phobius"/>
    </source>
</evidence>